<dbReference type="InterPro" id="IPR027417">
    <property type="entry name" value="P-loop_NTPase"/>
</dbReference>
<dbReference type="Gene3D" id="1.10.10.10">
    <property type="entry name" value="Winged helix-like DNA-binding domain superfamily/Winged helix DNA-binding domain"/>
    <property type="match status" value="1"/>
</dbReference>
<dbReference type="EMBL" id="AP022577">
    <property type="protein sequence ID" value="BBX85839.1"/>
    <property type="molecule type" value="Genomic_DNA"/>
</dbReference>
<keyword evidence="1" id="KW-0547">Nucleotide-binding</keyword>
<feature type="domain" description="HTH luxR-type" evidence="3">
    <location>
        <begin position="802"/>
        <end position="867"/>
    </location>
</feature>
<dbReference type="InterPro" id="IPR036388">
    <property type="entry name" value="WH-like_DNA-bd_sf"/>
</dbReference>
<sequence>MQRLLERREVLTELDAVAQQVSRGGDGRLVLVSGEAGIGKTAVLSHFSAAIDSSMRVLRGWCDPLTTPRPLGPLIDALTGVGPDAANALDAAIRSGDSGTLYRRLLGLLRDGNRWVWVIEDAHWADGATLDLLRFVARRIESLPLLLAVSYRDDELDRQHPLAVALGDIATCAAVSRIRLKPLSPRAVAQLATGRGVNAEQLHQLTGGNPFFVAEVLAAGPVALSRHDLPRSITEAVRGRQGRLSPAARETADAVAICGPRTAVALLEKICPAAGTGLAECLDAGVLVADGDTIGFRHELARRATADQIPDYERRVLHKRTLAVLTEPPIDPDTLAALAFHAQRAGDADAVIRYAPPAAERALALGANREAAELYELALRFAGTIPDEERAVWLEHHAFATYACGLAEAAVASWREAATLRHRLGHRLAEAEDLRWLSHELWGMGRTGEAAQAALASLELARDAGPSPQLASALVNMAQVSVWGFDPAADDYLTQALSVGAQLGDDVTVAQAGGYAALARVLRTDTGWDHLEAAWRDVMAADVRGEHAGVLGTCVCGFAAMHHDLERAENHLTEAFRHSRERDLFTFEALNLGVAALLDLHRGNWDSARSAAEDVLTRPGLAAVNRALPRLTVALIDARRGEQPVVSLLDDTAVVPLSDHLRLFPVWAARAEIAWLAGDDDDARTEAQTALATLQDKADPWLIGPLHRWAQLSGAATPVAVENPITPFHLEITGDWRAAAAEWTRRGCRYEAAIAQLGGDIVAVQSAHDTFRRLGARAAARRAQQRLAALRGRTRRGPYGQTLADPDGLTRRQREVLELLTAGHNTADIAATLHISTKTADNHIQAVLAKLGVSTRAQAVARALQKPTMQ</sequence>
<dbReference type="SUPFAM" id="SSF48452">
    <property type="entry name" value="TPR-like"/>
    <property type="match status" value="1"/>
</dbReference>
<evidence type="ECO:0000256" key="2">
    <source>
        <dbReference type="ARBA" id="ARBA00022840"/>
    </source>
</evidence>
<organism evidence="4 5">
    <name type="scientific">Mycolicibacterium aubagnense</name>
    <dbReference type="NCBI Taxonomy" id="319707"/>
    <lineage>
        <taxon>Bacteria</taxon>
        <taxon>Bacillati</taxon>
        <taxon>Actinomycetota</taxon>
        <taxon>Actinomycetes</taxon>
        <taxon>Mycobacteriales</taxon>
        <taxon>Mycobacteriaceae</taxon>
        <taxon>Mycolicibacterium</taxon>
    </lineage>
</organism>
<dbReference type="Proteomes" id="UP000465609">
    <property type="component" value="Chromosome"/>
</dbReference>
<dbReference type="Pfam" id="PF13191">
    <property type="entry name" value="AAA_16"/>
    <property type="match status" value="1"/>
</dbReference>
<dbReference type="InterPro" id="IPR041664">
    <property type="entry name" value="AAA_16"/>
</dbReference>
<dbReference type="PANTHER" id="PTHR16305">
    <property type="entry name" value="TESTICULAR SOLUBLE ADENYLYL CYCLASE"/>
    <property type="match status" value="1"/>
</dbReference>
<keyword evidence="5" id="KW-1185">Reference proteome</keyword>
<dbReference type="Gene3D" id="1.25.40.10">
    <property type="entry name" value="Tetratricopeptide repeat domain"/>
    <property type="match status" value="1"/>
</dbReference>
<proteinExistence type="predicted"/>
<dbReference type="InterPro" id="IPR011990">
    <property type="entry name" value="TPR-like_helical_dom_sf"/>
</dbReference>
<dbReference type="InterPro" id="IPR000792">
    <property type="entry name" value="Tscrpt_reg_LuxR_C"/>
</dbReference>
<evidence type="ECO:0000313" key="4">
    <source>
        <dbReference type="EMBL" id="BBX85839.1"/>
    </source>
</evidence>
<evidence type="ECO:0000256" key="1">
    <source>
        <dbReference type="ARBA" id="ARBA00022741"/>
    </source>
</evidence>
<evidence type="ECO:0000313" key="5">
    <source>
        <dbReference type="Proteomes" id="UP000465609"/>
    </source>
</evidence>
<dbReference type="Pfam" id="PF00196">
    <property type="entry name" value="GerE"/>
    <property type="match status" value="1"/>
</dbReference>
<dbReference type="SUPFAM" id="SSF46894">
    <property type="entry name" value="C-terminal effector domain of the bipartite response regulators"/>
    <property type="match status" value="1"/>
</dbReference>
<dbReference type="SUPFAM" id="SSF52540">
    <property type="entry name" value="P-loop containing nucleoside triphosphate hydrolases"/>
    <property type="match status" value="1"/>
</dbReference>
<dbReference type="PROSITE" id="PS50043">
    <property type="entry name" value="HTH_LUXR_2"/>
    <property type="match status" value="1"/>
</dbReference>
<accession>A0ABM7IGK2</accession>
<dbReference type="InterPro" id="IPR016032">
    <property type="entry name" value="Sig_transdc_resp-reg_C-effctor"/>
</dbReference>
<dbReference type="SMART" id="SM00421">
    <property type="entry name" value="HTH_LUXR"/>
    <property type="match status" value="1"/>
</dbReference>
<dbReference type="CDD" id="cd06170">
    <property type="entry name" value="LuxR_C_like"/>
    <property type="match status" value="1"/>
</dbReference>
<name>A0ABM7IGK2_9MYCO</name>
<dbReference type="PRINTS" id="PR00038">
    <property type="entry name" value="HTHLUXR"/>
</dbReference>
<keyword evidence="2" id="KW-0067">ATP-binding</keyword>
<evidence type="ECO:0000259" key="3">
    <source>
        <dbReference type="PROSITE" id="PS50043"/>
    </source>
</evidence>
<dbReference type="RefSeq" id="WP_138228249.1">
    <property type="nucleotide sequence ID" value="NZ_AP022577.1"/>
</dbReference>
<reference evidence="4 5" key="1">
    <citation type="journal article" date="2019" name="Emerg. Microbes Infect.">
        <title>Comprehensive subspecies identification of 175 nontuberculous mycobacteria species based on 7547 genomic profiles.</title>
        <authorList>
            <person name="Matsumoto Y."/>
            <person name="Kinjo T."/>
            <person name="Motooka D."/>
            <person name="Nabeya D."/>
            <person name="Jung N."/>
            <person name="Uechi K."/>
            <person name="Horii T."/>
            <person name="Iida T."/>
            <person name="Fujita J."/>
            <person name="Nakamura S."/>
        </authorList>
    </citation>
    <scope>NUCLEOTIDE SEQUENCE [LARGE SCALE GENOMIC DNA]</scope>
    <source>
        <strain evidence="4 5">JCM 15296</strain>
    </source>
</reference>
<protein>
    <submittedName>
        <fullName evidence="4">LuxR family transcriptional regulator</fullName>
    </submittedName>
</protein>
<gene>
    <name evidence="4" type="ORF">MAUB_37120</name>
</gene>
<dbReference type="PANTHER" id="PTHR16305:SF35">
    <property type="entry name" value="TRANSCRIPTIONAL ACTIVATOR DOMAIN"/>
    <property type="match status" value="1"/>
</dbReference>